<keyword evidence="3" id="KW-1185">Reference proteome</keyword>
<feature type="transmembrane region" description="Helical" evidence="1">
    <location>
        <begin position="37"/>
        <end position="59"/>
    </location>
</feature>
<protein>
    <submittedName>
        <fullName evidence="2">Uncharacterized protein</fullName>
    </submittedName>
</protein>
<dbReference type="AlphaFoldDB" id="A0A915VK07"/>
<organism evidence="2 3">
    <name type="scientific">Aureispira anguillae</name>
    <dbReference type="NCBI Taxonomy" id="2864201"/>
    <lineage>
        <taxon>Bacteria</taxon>
        <taxon>Pseudomonadati</taxon>
        <taxon>Bacteroidota</taxon>
        <taxon>Saprospiria</taxon>
        <taxon>Saprospirales</taxon>
        <taxon>Saprospiraceae</taxon>
        <taxon>Aureispira</taxon>
    </lineage>
</organism>
<sequence length="131" mass="14434">MNLLQKALAGNAIFSSLSGLAMLIFPNDLTQLFGLKASLPFFIIGIGLLFFASTIVVAIRQQKIKNVWLIIIQDLLWVLGSTLVLIIQPFGISSVGNLLIAVVTAVVLCFAVWQYIGLKQQIKMKHKNYDS</sequence>
<name>A0A915VK07_9BACT</name>
<dbReference type="RefSeq" id="WP_264790848.1">
    <property type="nucleotide sequence ID" value="NZ_AP026867.1"/>
</dbReference>
<evidence type="ECO:0000313" key="2">
    <source>
        <dbReference type="EMBL" id="BDS09456.1"/>
    </source>
</evidence>
<feature type="transmembrane region" description="Helical" evidence="1">
    <location>
        <begin position="7"/>
        <end position="25"/>
    </location>
</feature>
<dbReference type="EMBL" id="AP026867">
    <property type="protein sequence ID" value="BDS09456.1"/>
    <property type="molecule type" value="Genomic_DNA"/>
</dbReference>
<dbReference type="KEGG" id="aup:AsAng_0001540"/>
<keyword evidence="1" id="KW-0812">Transmembrane</keyword>
<proteinExistence type="predicted"/>
<feature type="transmembrane region" description="Helical" evidence="1">
    <location>
        <begin position="66"/>
        <end position="92"/>
    </location>
</feature>
<gene>
    <name evidence="2" type="ORF">AsAng_0001540</name>
</gene>
<evidence type="ECO:0000256" key="1">
    <source>
        <dbReference type="SAM" id="Phobius"/>
    </source>
</evidence>
<dbReference type="Proteomes" id="UP001060919">
    <property type="component" value="Chromosome"/>
</dbReference>
<feature type="transmembrane region" description="Helical" evidence="1">
    <location>
        <begin position="98"/>
        <end position="118"/>
    </location>
</feature>
<accession>A0A915VK07</accession>
<keyword evidence="1" id="KW-1133">Transmembrane helix</keyword>
<keyword evidence="1" id="KW-0472">Membrane</keyword>
<reference evidence="2" key="1">
    <citation type="submission" date="2022-09" db="EMBL/GenBank/DDBJ databases">
        <title>Aureispira anguillicida sp. nov., isolated from Leptocephalus of Japanese eel Anguilla japonica.</title>
        <authorList>
            <person name="Yuasa K."/>
            <person name="Mekata T."/>
            <person name="Ikunari K."/>
        </authorList>
    </citation>
    <scope>NUCLEOTIDE SEQUENCE</scope>
    <source>
        <strain evidence="2">EL160426</strain>
    </source>
</reference>
<evidence type="ECO:0000313" key="3">
    <source>
        <dbReference type="Proteomes" id="UP001060919"/>
    </source>
</evidence>